<dbReference type="AlphaFoldDB" id="A0A164K1E1"/>
<name>A0A164K1E1_9NOCA</name>
<comment type="caution">
    <text evidence="1">The sequence shown here is derived from an EMBL/GenBank/DDBJ whole genome shotgun (WGS) entry which is preliminary data.</text>
</comment>
<organism evidence="1 2">
    <name type="scientific">Nocardia terpenica</name>
    <dbReference type="NCBI Taxonomy" id="455432"/>
    <lineage>
        <taxon>Bacteria</taxon>
        <taxon>Bacillati</taxon>
        <taxon>Actinomycetota</taxon>
        <taxon>Actinomycetes</taxon>
        <taxon>Mycobacteriales</taxon>
        <taxon>Nocardiaceae</taxon>
        <taxon>Nocardia</taxon>
    </lineage>
</organism>
<reference evidence="1 2" key="1">
    <citation type="submission" date="2016-04" db="EMBL/GenBank/DDBJ databases">
        <authorList>
            <person name="Evans L.H."/>
            <person name="Alamgir A."/>
            <person name="Owens N."/>
            <person name="Weber N.D."/>
            <person name="Virtaneva K."/>
            <person name="Barbian K."/>
            <person name="Babar A."/>
            <person name="Rosenke K."/>
        </authorList>
    </citation>
    <scope>NUCLEOTIDE SEQUENCE [LARGE SCALE GENOMIC DNA]</scope>
    <source>
        <strain evidence="1 2">IFM 0406</strain>
    </source>
</reference>
<evidence type="ECO:0000313" key="2">
    <source>
        <dbReference type="Proteomes" id="UP000076512"/>
    </source>
</evidence>
<dbReference type="Proteomes" id="UP000076512">
    <property type="component" value="Unassembled WGS sequence"/>
</dbReference>
<dbReference type="EMBL" id="LWGR01000013">
    <property type="protein sequence ID" value="KZM70927.1"/>
    <property type="molecule type" value="Genomic_DNA"/>
</dbReference>
<evidence type="ECO:0000313" key="1">
    <source>
        <dbReference type="EMBL" id="KZM70927.1"/>
    </source>
</evidence>
<accession>A0A164K1E1</accession>
<protein>
    <submittedName>
        <fullName evidence="1">Uncharacterized protein</fullName>
    </submittedName>
</protein>
<keyword evidence="2" id="KW-1185">Reference proteome</keyword>
<gene>
    <name evidence="1" type="ORF">AWN90_41110</name>
</gene>
<sequence length="84" mass="9077">MDWRTGDFGMAGLTDDGLEAAFRTVLAPLARDAAQDGDCLRYAPAITDAAVRQGFSARTMIVAGWMDSDETILGFLHHVTVCDQ</sequence>
<dbReference type="STRING" id="455432.AWN90_41110"/>
<proteinExistence type="predicted"/>